<dbReference type="GO" id="GO:0000178">
    <property type="term" value="C:exosome (RNase complex)"/>
    <property type="evidence" value="ECO:0007669"/>
    <property type="project" value="TreeGrafter"/>
</dbReference>
<feature type="compositionally biased region" description="Basic and acidic residues" evidence="3">
    <location>
        <begin position="419"/>
        <end position="429"/>
    </location>
</feature>
<feature type="compositionally biased region" description="Polar residues" evidence="3">
    <location>
        <begin position="855"/>
        <end position="867"/>
    </location>
</feature>
<feature type="region of interest" description="Disordered" evidence="3">
    <location>
        <begin position="19"/>
        <end position="39"/>
    </location>
</feature>
<dbReference type="SMART" id="SM00356">
    <property type="entry name" value="ZnF_C3H1"/>
    <property type="match status" value="1"/>
</dbReference>
<feature type="zinc finger region" description="C3H1-type" evidence="1">
    <location>
        <begin position="1018"/>
        <end position="1046"/>
    </location>
</feature>
<feature type="compositionally biased region" description="Acidic residues" evidence="3">
    <location>
        <begin position="121"/>
        <end position="133"/>
    </location>
</feature>
<keyword evidence="6" id="KW-1185">Reference proteome</keyword>
<dbReference type="EMBL" id="JAGPNK010000008">
    <property type="protein sequence ID" value="KAH7316616.1"/>
    <property type="molecule type" value="Genomic_DNA"/>
</dbReference>
<sequence>MSFNGYGYSYPQGLSNYAPTPTAPAGQTQHLGDDGVASNSHGNATAASYGFNRNIIPGLGLTFSNAAVLPVAQHMSGSGPGDSRQPSSYSHTPIPHLGNPSSIPPQDTGGAPAATRNPSDDVMEEGELSEGELEDIYEPKAIEAPTSHSSTRVGSAGVAINLSGQSPGNQIMTRHEKDRPVSTQNINAASLSERTSSSRERSGSYSPFLSPNELEPPVELHASHLPQLSLPTGALGGVLHPINMAEAEKQAKEAITHLWPLHVRYQDYVSEGVDAKILQELFKTMGLDIEPSVGPDKRGTTPPSPANAPTQGGAVGTEKSEDASTRATTEGANATGEKPGKGAAQLEERKDRIARLLAAKGTKASSPSLGEVAQPQNTTAQHPPAKAKALSNTKLLQQKMQALLKAREAQAQKESAGQDDSRIQVRESTENNPDAQPSQPESSRDDTTGSQADVGSEQSAEGQKASPIPGLLLSNQGGSQPVRQQKRPVASDLNDLSGPSKRPFGQKRESQPFLIDVSDDEDEMDMEIDSPEQGSASRRGPDTPVGKPPPGRDVPVAGDFGGAQVSSPGPITTPPPIGNPNFTGRPDLRSMNKMIEDMKRRIAEAEARKKAKQPQTGSVTPSGLDAHSHTDSECVIGTKPTLGEQTSIAKVEMRTSTAQSSSPTIAASELVSISAKLPKLSEAGTTDIRRSRSRAASERLTLIEAQRREQLSRLELLRSQVASIEKDLEQSLQEEARLREDVMDDVASDSAVLAEQVESNTGEILGQLSGDAPNLNLSGVELATSEAKTPTEMNAMELTPTTLNNAGPLPGASSSEEHVLESRGDALPVNGHPSPPGLDTPPTTDDHAPDEPSHTETATEVANQQSAPMEIEEDSDQAPMDESSSSDGEEMDEEDSEESSDDYEPPEATPPQDSPIHPQELISSNPDPVLPSASDVDMRDNMTTSPISHTQASIEGQRVQPMREVVESHDSISLEAARTGLRPYESPLRYFRAYRFHPQFKESIHGGFRSLTYSNKIDARKEVCPDQLTGGVCPRGRNCPFQHLEAMQLSDGQIITQLTEYGSNQKELKQKYVNGLRDLLADLRNRKIQDLNEICQGIVDYRARFHGDSSVVLALDGVMI</sequence>
<feature type="compositionally biased region" description="Polar residues" evidence="3">
    <location>
        <begin position="430"/>
        <end position="441"/>
    </location>
</feature>
<feature type="compositionally biased region" description="Basic and acidic residues" evidence="3">
    <location>
        <begin position="815"/>
        <end position="824"/>
    </location>
</feature>
<keyword evidence="1" id="KW-0863">Zinc-finger</keyword>
<feature type="coiled-coil region" evidence="2">
    <location>
        <begin position="707"/>
        <end position="741"/>
    </location>
</feature>
<organism evidence="5 6">
    <name type="scientific">Stachybotrys elegans</name>
    <dbReference type="NCBI Taxonomy" id="80388"/>
    <lineage>
        <taxon>Eukaryota</taxon>
        <taxon>Fungi</taxon>
        <taxon>Dikarya</taxon>
        <taxon>Ascomycota</taxon>
        <taxon>Pezizomycotina</taxon>
        <taxon>Sordariomycetes</taxon>
        <taxon>Hypocreomycetidae</taxon>
        <taxon>Hypocreales</taxon>
        <taxon>Stachybotryaceae</taxon>
        <taxon>Stachybotrys</taxon>
    </lineage>
</organism>
<evidence type="ECO:0000313" key="6">
    <source>
        <dbReference type="Proteomes" id="UP000813444"/>
    </source>
</evidence>
<keyword evidence="1" id="KW-0479">Metal-binding</keyword>
<feature type="domain" description="C3H1-type" evidence="4">
    <location>
        <begin position="1018"/>
        <end position="1046"/>
    </location>
</feature>
<feature type="compositionally biased region" description="Polar residues" evidence="3">
    <location>
        <begin position="473"/>
        <end position="483"/>
    </location>
</feature>
<feature type="region of interest" description="Disordered" evidence="3">
    <location>
        <begin position="289"/>
        <end position="347"/>
    </location>
</feature>
<reference evidence="5" key="1">
    <citation type="journal article" date="2021" name="Nat. Commun.">
        <title>Genetic determinants of endophytism in the Arabidopsis root mycobiome.</title>
        <authorList>
            <person name="Mesny F."/>
            <person name="Miyauchi S."/>
            <person name="Thiergart T."/>
            <person name="Pickel B."/>
            <person name="Atanasova L."/>
            <person name="Karlsson M."/>
            <person name="Huettel B."/>
            <person name="Barry K.W."/>
            <person name="Haridas S."/>
            <person name="Chen C."/>
            <person name="Bauer D."/>
            <person name="Andreopoulos W."/>
            <person name="Pangilinan J."/>
            <person name="LaButti K."/>
            <person name="Riley R."/>
            <person name="Lipzen A."/>
            <person name="Clum A."/>
            <person name="Drula E."/>
            <person name="Henrissat B."/>
            <person name="Kohler A."/>
            <person name="Grigoriev I.V."/>
            <person name="Martin F.M."/>
            <person name="Hacquard S."/>
        </authorList>
    </citation>
    <scope>NUCLEOTIDE SEQUENCE</scope>
    <source>
        <strain evidence="5">MPI-CAGE-CH-0235</strain>
    </source>
</reference>
<feature type="region of interest" description="Disordered" evidence="3">
    <location>
        <begin position="360"/>
        <end position="588"/>
    </location>
</feature>
<dbReference type="Proteomes" id="UP000813444">
    <property type="component" value="Unassembled WGS sequence"/>
</dbReference>
<evidence type="ECO:0000313" key="5">
    <source>
        <dbReference type="EMBL" id="KAH7316616.1"/>
    </source>
</evidence>
<dbReference type="PROSITE" id="PS50103">
    <property type="entry name" value="ZF_C3H1"/>
    <property type="match status" value="1"/>
</dbReference>
<dbReference type="GO" id="GO:0005634">
    <property type="term" value="C:nucleus"/>
    <property type="evidence" value="ECO:0007669"/>
    <property type="project" value="TreeGrafter"/>
</dbReference>
<feature type="region of interest" description="Disordered" evidence="3">
    <location>
        <begin position="601"/>
        <end position="641"/>
    </location>
</feature>
<accession>A0A8K0SUI0</accession>
<feature type="compositionally biased region" description="Acidic residues" evidence="3">
    <location>
        <begin position="887"/>
        <end position="905"/>
    </location>
</feature>
<feature type="region of interest" description="Disordered" evidence="3">
    <location>
        <begin position="784"/>
        <end position="960"/>
    </location>
</feature>
<keyword evidence="1" id="KW-0862">Zinc</keyword>
<feature type="compositionally biased region" description="Polar residues" evidence="3">
    <location>
        <begin position="363"/>
        <end position="381"/>
    </location>
</feature>
<feature type="region of interest" description="Disordered" evidence="3">
    <location>
        <begin position="74"/>
        <end position="133"/>
    </location>
</feature>
<dbReference type="AlphaFoldDB" id="A0A8K0SUI0"/>
<protein>
    <recommendedName>
        <fullName evidence="4">C3H1-type domain-containing protein</fullName>
    </recommendedName>
</protein>
<feature type="region of interest" description="Disordered" evidence="3">
    <location>
        <begin position="159"/>
        <end position="213"/>
    </location>
</feature>
<dbReference type="GO" id="GO:0008270">
    <property type="term" value="F:zinc ion binding"/>
    <property type="evidence" value="ECO:0007669"/>
    <property type="project" value="UniProtKB-KW"/>
</dbReference>
<gene>
    <name evidence="5" type="ORF">B0I35DRAFT_512522</name>
</gene>
<feature type="compositionally biased region" description="Polar residues" evidence="3">
    <location>
        <begin position="19"/>
        <end position="30"/>
    </location>
</feature>
<feature type="compositionally biased region" description="Polar residues" evidence="3">
    <location>
        <begin position="448"/>
        <end position="461"/>
    </location>
</feature>
<feature type="compositionally biased region" description="Basic and acidic residues" evidence="3">
    <location>
        <begin position="844"/>
        <end position="854"/>
    </location>
</feature>
<dbReference type="PANTHER" id="PTHR21563:SF3">
    <property type="entry name" value="ZINC FINGER C3H1 DOMAIN-CONTAINING PROTEIN"/>
    <property type="match status" value="1"/>
</dbReference>
<name>A0A8K0SUI0_9HYPO</name>
<evidence type="ECO:0000259" key="4">
    <source>
        <dbReference type="PROSITE" id="PS50103"/>
    </source>
</evidence>
<dbReference type="InterPro" id="IPR039278">
    <property type="entry name" value="Red1"/>
</dbReference>
<comment type="caution">
    <text evidence="5">The sequence shown here is derived from an EMBL/GenBank/DDBJ whole genome shotgun (WGS) entry which is preliminary data.</text>
</comment>
<dbReference type="OrthoDB" id="1922977at2759"/>
<evidence type="ECO:0000256" key="1">
    <source>
        <dbReference type="PROSITE-ProRule" id="PRU00723"/>
    </source>
</evidence>
<dbReference type="InterPro" id="IPR000571">
    <property type="entry name" value="Znf_CCCH"/>
</dbReference>
<feature type="compositionally biased region" description="Polar residues" evidence="3">
    <location>
        <begin position="162"/>
        <end position="172"/>
    </location>
</feature>
<feature type="compositionally biased region" description="Acidic residues" evidence="3">
    <location>
        <begin position="517"/>
        <end position="530"/>
    </location>
</feature>
<evidence type="ECO:0000256" key="2">
    <source>
        <dbReference type="SAM" id="Coils"/>
    </source>
</evidence>
<keyword evidence="2" id="KW-0175">Coiled coil</keyword>
<proteinExistence type="predicted"/>
<evidence type="ECO:0000256" key="3">
    <source>
        <dbReference type="SAM" id="MobiDB-lite"/>
    </source>
</evidence>
<feature type="compositionally biased region" description="Low complexity" evidence="3">
    <location>
        <begin position="394"/>
        <end position="404"/>
    </location>
</feature>
<feature type="compositionally biased region" description="Polar residues" evidence="3">
    <location>
        <begin position="941"/>
        <end position="954"/>
    </location>
</feature>
<dbReference type="PANTHER" id="PTHR21563">
    <property type="entry name" value="ZINC FINGER C3H1 DOMAIN-CONTAINING PROTEIN"/>
    <property type="match status" value="1"/>
</dbReference>